<reference evidence="2 3" key="1">
    <citation type="journal article" date="2019" name="Nat. Med.">
        <title>A library of human gut bacterial isolates paired with longitudinal multiomics data enables mechanistic microbiome research.</title>
        <authorList>
            <person name="Poyet M."/>
            <person name="Groussin M."/>
            <person name="Gibbons S.M."/>
            <person name="Avila-Pacheco J."/>
            <person name="Jiang X."/>
            <person name="Kearney S.M."/>
            <person name="Perrotta A.R."/>
            <person name="Berdy B."/>
            <person name="Zhao S."/>
            <person name="Lieberman T.D."/>
            <person name="Swanson P.K."/>
            <person name="Smith M."/>
            <person name="Roesemann S."/>
            <person name="Alexander J.E."/>
            <person name="Rich S.A."/>
            <person name="Livny J."/>
            <person name="Vlamakis H."/>
            <person name="Clish C."/>
            <person name="Bullock K."/>
            <person name="Deik A."/>
            <person name="Scott J."/>
            <person name="Pierce K.A."/>
            <person name="Xavier R.J."/>
            <person name="Alm E.J."/>
        </authorList>
    </citation>
    <scope>NUCLEOTIDE SEQUENCE [LARGE SCALE GENOMIC DNA]</scope>
    <source>
        <strain evidence="2 3">BIOML-A198</strain>
    </source>
</reference>
<name>A0A9X5AQS3_9FIRM</name>
<protein>
    <submittedName>
        <fullName evidence="2">Uncharacterized protein</fullName>
    </submittedName>
</protein>
<sequence>MRLIFGYGMVILGLALAICCRLSVLIAYEGELLLDFWFIWLLSGALMIFGANLIYSSFLKNNDI</sequence>
<dbReference type="Proteomes" id="UP000487649">
    <property type="component" value="Unassembled WGS sequence"/>
</dbReference>
<dbReference type="AlphaFoldDB" id="A0A9X5AQS3"/>
<keyword evidence="1" id="KW-0472">Membrane</keyword>
<evidence type="ECO:0000256" key="1">
    <source>
        <dbReference type="SAM" id="Phobius"/>
    </source>
</evidence>
<accession>A0A9X5AQS3</accession>
<gene>
    <name evidence="2" type="ORF">GMA92_15270</name>
</gene>
<feature type="transmembrane region" description="Helical" evidence="1">
    <location>
        <begin position="37"/>
        <end position="55"/>
    </location>
</feature>
<evidence type="ECO:0000313" key="3">
    <source>
        <dbReference type="Proteomes" id="UP000487649"/>
    </source>
</evidence>
<keyword evidence="1" id="KW-0812">Transmembrane</keyword>
<keyword evidence="1" id="KW-1133">Transmembrane helix</keyword>
<dbReference type="EMBL" id="WMQE01000056">
    <property type="protein sequence ID" value="MTK22756.1"/>
    <property type="molecule type" value="Genomic_DNA"/>
</dbReference>
<evidence type="ECO:0000313" key="2">
    <source>
        <dbReference type="EMBL" id="MTK22756.1"/>
    </source>
</evidence>
<proteinExistence type="predicted"/>
<organism evidence="2 3">
    <name type="scientific">Turicibacter sanguinis</name>
    <dbReference type="NCBI Taxonomy" id="154288"/>
    <lineage>
        <taxon>Bacteria</taxon>
        <taxon>Bacillati</taxon>
        <taxon>Bacillota</taxon>
        <taxon>Erysipelotrichia</taxon>
        <taxon>Erysipelotrichales</taxon>
        <taxon>Turicibacteraceae</taxon>
        <taxon>Turicibacter</taxon>
    </lineage>
</organism>
<dbReference type="RefSeq" id="WP_006783402.1">
    <property type="nucleotide sequence ID" value="NZ_CAJJOK010000042.1"/>
</dbReference>
<comment type="caution">
    <text evidence="2">The sequence shown here is derived from an EMBL/GenBank/DDBJ whole genome shotgun (WGS) entry which is preliminary data.</text>
</comment>